<dbReference type="KEGG" id="proe:H9L23_12540"/>
<reference evidence="1 2" key="1">
    <citation type="submission" date="2020-08" db="EMBL/GenBank/DDBJ databases">
        <title>Genome sequence of Pedobacter roseus KACC 11594T.</title>
        <authorList>
            <person name="Hyun D.-W."/>
            <person name="Bae J.-W."/>
        </authorList>
    </citation>
    <scope>NUCLEOTIDE SEQUENCE [LARGE SCALE GENOMIC DNA]</scope>
    <source>
        <strain evidence="1 2">KACC 11594</strain>
    </source>
</reference>
<proteinExistence type="predicted"/>
<sequence>MDVVKRNILIAKGNGTCPMFAYGFGCGQNIWRFITPSFEQAYKIILLDYIVAGKFDLNSYDPGKSAYNETV</sequence>
<accession>A0A7G9QNC1</accession>
<evidence type="ECO:0000313" key="2">
    <source>
        <dbReference type="Proteomes" id="UP000515806"/>
    </source>
</evidence>
<dbReference type="EMBL" id="CP060723">
    <property type="protein sequence ID" value="QNN44846.1"/>
    <property type="molecule type" value="Genomic_DNA"/>
</dbReference>
<evidence type="ECO:0000313" key="1">
    <source>
        <dbReference type="EMBL" id="QNN44846.1"/>
    </source>
</evidence>
<dbReference type="RefSeq" id="WP_187595275.1">
    <property type="nucleotide sequence ID" value="NZ_CP060723.1"/>
</dbReference>
<dbReference type="AlphaFoldDB" id="A0A7G9QNC1"/>
<keyword evidence="2" id="KW-1185">Reference proteome</keyword>
<gene>
    <name evidence="1" type="ORF">H9L23_12540</name>
</gene>
<protein>
    <submittedName>
        <fullName evidence="1">Uncharacterized protein</fullName>
    </submittedName>
</protein>
<name>A0A7G9QNC1_9SPHI</name>
<dbReference type="Proteomes" id="UP000515806">
    <property type="component" value="Chromosome"/>
</dbReference>
<organism evidence="1 2">
    <name type="scientific">Pedobacter roseus</name>
    <dbReference type="NCBI Taxonomy" id="336820"/>
    <lineage>
        <taxon>Bacteria</taxon>
        <taxon>Pseudomonadati</taxon>
        <taxon>Bacteroidota</taxon>
        <taxon>Sphingobacteriia</taxon>
        <taxon>Sphingobacteriales</taxon>
        <taxon>Sphingobacteriaceae</taxon>
        <taxon>Pedobacter</taxon>
    </lineage>
</organism>